<keyword evidence="3 4" id="KW-0067">ATP-binding</keyword>
<evidence type="ECO:0000256" key="2">
    <source>
        <dbReference type="ARBA" id="ARBA00022741"/>
    </source>
</evidence>
<name>A0A410W7D5_9CORY</name>
<dbReference type="PROSITE" id="PS50893">
    <property type="entry name" value="ABC_TRANSPORTER_2"/>
    <property type="match status" value="2"/>
</dbReference>
<organism evidence="4 5">
    <name type="scientific">Corynebacterium pelargi</name>
    <dbReference type="NCBI Taxonomy" id="1471400"/>
    <lineage>
        <taxon>Bacteria</taxon>
        <taxon>Bacillati</taxon>
        <taxon>Actinomycetota</taxon>
        <taxon>Actinomycetes</taxon>
        <taxon>Mycobacteriales</taxon>
        <taxon>Corynebacteriaceae</taxon>
        <taxon>Corynebacterium</taxon>
    </lineage>
</organism>
<sequence length="479" mass="52256">MKLLDVQGLSIADIVKDISFVVKPGERVGIIGESGSGKTLTALAIMRLLDPDGGRISLDGIDLTALKEPELCRVRGKDVAMVFQEPMTALDPLMRVGSQIREAARVHQRLSRKAANARVEQALKEVELDVSVADRFPHELSGGQRQRILIAMALINNPRLLICDEPTTALDVTAQKAVVELILRLAQNRGLLFISHDLGLIANTCEKILVMRNGEIVERGTTQEILHNPQHDYTKMLIDASTLQSARPARYQDAIVSVGGVHRQFGRSTVVRDVSLEVRRGQRLGIVGGSGSGKTTLLRMIGGLLEPTSGSLRVDGSTRTVFQDPMSSLDPKMTIAQILAESAPDASTGDMQEALAEVGIEPHALTKFPHQFSGGQRQRISIARAVMGRPDILLADEPVSALDVSVRAKVLALLDRLVENHHLTMVFVSHDLSVVRAVCDSVAVMHEGRIVEYGPTEDIFQQPTHPYTEQLLQAIPRLD</sequence>
<dbReference type="OrthoDB" id="8036461at2"/>
<dbReference type="SUPFAM" id="SSF52540">
    <property type="entry name" value="P-loop containing nucleoside triphosphate hydrolases"/>
    <property type="match status" value="2"/>
</dbReference>
<reference evidence="4 5" key="1">
    <citation type="submission" date="2019-01" db="EMBL/GenBank/DDBJ databases">
        <authorList>
            <person name="Ruckert C."/>
            <person name="Busche T."/>
            <person name="Kalinowski J."/>
        </authorList>
    </citation>
    <scope>NUCLEOTIDE SEQUENCE [LARGE SCALE GENOMIC DNA]</scope>
    <source>
        <strain evidence="4 5">136/3</strain>
    </source>
</reference>
<keyword evidence="1" id="KW-0813">Transport</keyword>
<dbReference type="InterPro" id="IPR013563">
    <property type="entry name" value="Oligopep_ABC_C"/>
</dbReference>
<dbReference type="InterPro" id="IPR003439">
    <property type="entry name" value="ABC_transporter-like_ATP-bd"/>
</dbReference>
<dbReference type="InterPro" id="IPR050319">
    <property type="entry name" value="ABC_transp_ATP-bind"/>
</dbReference>
<dbReference type="SMART" id="SM00382">
    <property type="entry name" value="AAA"/>
    <property type="match status" value="2"/>
</dbReference>
<dbReference type="Pfam" id="PF08352">
    <property type="entry name" value="oligo_HPY"/>
    <property type="match status" value="2"/>
</dbReference>
<dbReference type="CDD" id="cd03257">
    <property type="entry name" value="ABC_NikE_OppD_transporters"/>
    <property type="match status" value="2"/>
</dbReference>
<dbReference type="GO" id="GO:0016887">
    <property type="term" value="F:ATP hydrolysis activity"/>
    <property type="evidence" value="ECO:0007669"/>
    <property type="project" value="InterPro"/>
</dbReference>
<dbReference type="Gene3D" id="3.40.50.300">
    <property type="entry name" value="P-loop containing nucleotide triphosphate hydrolases"/>
    <property type="match status" value="2"/>
</dbReference>
<dbReference type="InterPro" id="IPR003593">
    <property type="entry name" value="AAA+_ATPase"/>
</dbReference>
<dbReference type="Pfam" id="PF00005">
    <property type="entry name" value="ABC_tran"/>
    <property type="match status" value="2"/>
</dbReference>
<evidence type="ECO:0000256" key="3">
    <source>
        <dbReference type="ARBA" id="ARBA00022840"/>
    </source>
</evidence>
<proteinExistence type="predicted"/>
<evidence type="ECO:0000256" key="1">
    <source>
        <dbReference type="ARBA" id="ARBA00022448"/>
    </source>
</evidence>
<dbReference type="Proteomes" id="UP000288929">
    <property type="component" value="Chromosome"/>
</dbReference>
<keyword evidence="2" id="KW-0547">Nucleotide-binding</keyword>
<dbReference type="InterPro" id="IPR027417">
    <property type="entry name" value="P-loop_NTPase"/>
</dbReference>
<keyword evidence="5" id="KW-1185">Reference proteome</keyword>
<dbReference type="AlphaFoldDB" id="A0A410W7D5"/>
<dbReference type="GO" id="GO:0005524">
    <property type="term" value="F:ATP binding"/>
    <property type="evidence" value="ECO:0007669"/>
    <property type="project" value="UniProtKB-KW"/>
</dbReference>
<keyword evidence="4" id="KW-0378">Hydrolase</keyword>
<dbReference type="PROSITE" id="PS00211">
    <property type="entry name" value="ABC_TRANSPORTER_1"/>
    <property type="match status" value="2"/>
</dbReference>
<dbReference type="EC" id="3.6.3.-" evidence="4"/>
<evidence type="ECO:0000313" key="5">
    <source>
        <dbReference type="Proteomes" id="UP000288929"/>
    </source>
</evidence>
<dbReference type="InterPro" id="IPR017871">
    <property type="entry name" value="ABC_transporter-like_CS"/>
</dbReference>
<dbReference type="KEGG" id="cpeg:CPELA_02950"/>
<accession>A0A410W7D5</accession>
<dbReference type="GO" id="GO:0015833">
    <property type="term" value="P:peptide transport"/>
    <property type="evidence" value="ECO:0007669"/>
    <property type="project" value="InterPro"/>
</dbReference>
<evidence type="ECO:0000313" key="4">
    <source>
        <dbReference type="EMBL" id="QAU51873.1"/>
    </source>
</evidence>
<protein>
    <submittedName>
        <fullName evidence="4">Glutathione import ATP-binding protein GsiA</fullName>
        <ecNumber evidence="4">3.6.3.-</ecNumber>
    </submittedName>
</protein>
<dbReference type="PANTHER" id="PTHR43776">
    <property type="entry name" value="TRANSPORT ATP-BINDING PROTEIN"/>
    <property type="match status" value="1"/>
</dbReference>
<dbReference type="GO" id="GO:0055085">
    <property type="term" value="P:transmembrane transport"/>
    <property type="evidence" value="ECO:0007669"/>
    <property type="project" value="UniProtKB-ARBA"/>
</dbReference>
<dbReference type="EMBL" id="CP035299">
    <property type="protein sequence ID" value="QAU51873.1"/>
    <property type="molecule type" value="Genomic_DNA"/>
</dbReference>
<dbReference type="RefSeq" id="WP_128889390.1">
    <property type="nucleotide sequence ID" value="NZ_BMCX01000001.1"/>
</dbReference>
<gene>
    <name evidence="4" type="primary">gsiA1</name>
    <name evidence="4" type="ORF">CPELA_02950</name>
</gene>